<gene>
    <name evidence="3" type="ORF">P3T76_006030</name>
    <name evidence="4" type="ORF">P3T76_006031</name>
    <name evidence="5" type="ORF">P3T76_006032</name>
    <name evidence="6" type="ORF">P3T76_006033</name>
</gene>
<evidence type="ECO:0000313" key="6">
    <source>
        <dbReference type="EMBL" id="KAK1942534.1"/>
    </source>
</evidence>
<protein>
    <submittedName>
        <fullName evidence="5">Uncharacterized protein</fullName>
    </submittedName>
</protein>
<evidence type="ECO:0000256" key="1">
    <source>
        <dbReference type="SAM" id="MobiDB-lite"/>
    </source>
</evidence>
<feature type="region of interest" description="Disordered" evidence="1">
    <location>
        <begin position="203"/>
        <end position="243"/>
    </location>
</feature>
<name>A0AAD9LMF6_9STRA</name>
<organism evidence="5 7">
    <name type="scientific">Phytophthora citrophthora</name>
    <dbReference type="NCBI Taxonomy" id="4793"/>
    <lineage>
        <taxon>Eukaryota</taxon>
        <taxon>Sar</taxon>
        <taxon>Stramenopiles</taxon>
        <taxon>Oomycota</taxon>
        <taxon>Peronosporomycetes</taxon>
        <taxon>Peronosporales</taxon>
        <taxon>Peronosporaceae</taxon>
        <taxon>Phytophthora</taxon>
    </lineage>
</organism>
<evidence type="ECO:0000313" key="5">
    <source>
        <dbReference type="EMBL" id="KAK1942533.1"/>
    </source>
</evidence>
<dbReference type="EMBL" id="JASMQC010000009">
    <property type="protein sequence ID" value="KAK1942532.1"/>
    <property type="molecule type" value="Genomic_DNA"/>
</dbReference>
<dbReference type="Proteomes" id="UP001259832">
    <property type="component" value="Unassembled WGS sequence"/>
</dbReference>
<feature type="chain" id="PRO_5042442549" evidence="2">
    <location>
        <begin position="20"/>
        <end position="243"/>
    </location>
</feature>
<evidence type="ECO:0000313" key="3">
    <source>
        <dbReference type="EMBL" id="KAK1942531.1"/>
    </source>
</evidence>
<accession>A0AAD9LMF6</accession>
<feature type="signal peptide" evidence="2">
    <location>
        <begin position="1"/>
        <end position="19"/>
    </location>
</feature>
<sequence>MNLLSTFAIFAIAIQCATAASTERKLLRSGYDSPIDFSTITGGNTATQKGTDAALPALPGVGSITQGLSGVTGGGAIGKDSLSKLLPGGLPSTDALSSLTKGGAGVDKLLPTDLSSLTKGGALSSITGGSSGGIGSITNGLTKGGTGLDSITKGAGLDSITSGLTKGGNLPSLPGLPIGDKADGGVDATKGLSSITDTLSGVTKGLKLPSTTSTTGGDKNAYTSESNGDKTGGSKSPNQETSV</sequence>
<evidence type="ECO:0000313" key="7">
    <source>
        <dbReference type="Proteomes" id="UP001259832"/>
    </source>
</evidence>
<dbReference type="AlphaFoldDB" id="A0AAD9LMF6"/>
<dbReference type="EMBL" id="JASMQC010000009">
    <property type="protein sequence ID" value="KAK1942534.1"/>
    <property type="molecule type" value="Genomic_DNA"/>
</dbReference>
<evidence type="ECO:0000256" key="2">
    <source>
        <dbReference type="SAM" id="SignalP"/>
    </source>
</evidence>
<proteinExistence type="predicted"/>
<reference evidence="5" key="1">
    <citation type="submission" date="2023-08" db="EMBL/GenBank/DDBJ databases">
        <title>Reference Genome Resource for the Citrus Pathogen Phytophthora citrophthora.</title>
        <authorList>
            <person name="Moller H."/>
            <person name="Coetzee B."/>
            <person name="Rose L.J."/>
            <person name="Van Niekerk J.M."/>
        </authorList>
    </citation>
    <scope>NUCLEOTIDE SEQUENCE</scope>
    <source>
        <strain evidence="5">STE-U-9442</strain>
    </source>
</reference>
<dbReference type="EMBL" id="JASMQC010000009">
    <property type="protein sequence ID" value="KAK1942533.1"/>
    <property type="molecule type" value="Genomic_DNA"/>
</dbReference>
<dbReference type="EMBL" id="JASMQC010000009">
    <property type="protein sequence ID" value="KAK1942531.1"/>
    <property type="molecule type" value="Genomic_DNA"/>
</dbReference>
<keyword evidence="2" id="KW-0732">Signal</keyword>
<keyword evidence="7" id="KW-1185">Reference proteome</keyword>
<feature type="compositionally biased region" description="Polar residues" evidence="1">
    <location>
        <begin position="209"/>
        <end position="226"/>
    </location>
</feature>
<feature type="compositionally biased region" description="Polar residues" evidence="1">
    <location>
        <begin position="233"/>
        <end position="243"/>
    </location>
</feature>
<evidence type="ECO:0000313" key="4">
    <source>
        <dbReference type="EMBL" id="KAK1942532.1"/>
    </source>
</evidence>
<comment type="caution">
    <text evidence="5">The sequence shown here is derived from an EMBL/GenBank/DDBJ whole genome shotgun (WGS) entry which is preliminary data.</text>
</comment>